<protein>
    <submittedName>
        <fullName evidence="2">Hemerythrin HHE cation binding domain-containing protein</fullName>
    </submittedName>
</protein>
<gene>
    <name evidence="2" type="ORF">C667_15699</name>
</gene>
<name>N6YP71_9RHOO</name>
<dbReference type="OrthoDB" id="9793254at2"/>
<dbReference type="InterPro" id="IPR012312">
    <property type="entry name" value="Hemerythrin-like"/>
</dbReference>
<sequence length="118" mass="13393">MKRHSRLAQLSREHHTALRLGRHLLAGGAQAELGAELPGLEAHFAEEERDLLPLLDTDRHLALAERLRAEHAQLRRLFAAALQGRDEAQAGQALIDHVRFEERELFPVLETLFEEARP</sequence>
<dbReference type="EMBL" id="AMXF01000138">
    <property type="protein sequence ID" value="ENO96096.1"/>
    <property type="molecule type" value="Genomic_DNA"/>
</dbReference>
<organism evidence="2 3">
    <name type="scientific">Thauera phenylacetica B4P</name>
    <dbReference type="NCBI Taxonomy" id="1234382"/>
    <lineage>
        <taxon>Bacteria</taxon>
        <taxon>Pseudomonadati</taxon>
        <taxon>Pseudomonadota</taxon>
        <taxon>Betaproteobacteria</taxon>
        <taxon>Rhodocyclales</taxon>
        <taxon>Zoogloeaceae</taxon>
        <taxon>Thauera</taxon>
    </lineage>
</organism>
<reference evidence="2 3" key="1">
    <citation type="submission" date="2012-09" db="EMBL/GenBank/DDBJ databases">
        <title>Draft Genome Sequences of 6 Strains from Genus Thauera.</title>
        <authorList>
            <person name="Liu B."/>
            <person name="Shapleigh J.P."/>
            <person name="Frostegard A.H."/>
        </authorList>
    </citation>
    <scope>NUCLEOTIDE SEQUENCE [LARGE SCALE GENOMIC DNA]</scope>
    <source>
        <strain evidence="2 3">B4P</strain>
    </source>
</reference>
<dbReference type="RefSeq" id="WP_004368337.1">
    <property type="nucleotide sequence ID" value="NZ_AMXF01000138.1"/>
</dbReference>
<evidence type="ECO:0000313" key="3">
    <source>
        <dbReference type="Proteomes" id="UP000013047"/>
    </source>
</evidence>
<keyword evidence="3" id="KW-1185">Reference proteome</keyword>
<proteinExistence type="predicted"/>
<accession>N6YP71</accession>
<feature type="domain" description="Hemerythrin-like" evidence="1">
    <location>
        <begin position="9"/>
        <end position="109"/>
    </location>
</feature>
<comment type="caution">
    <text evidence="2">The sequence shown here is derived from an EMBL/GenBank/DDBJ whole genome shotgun (WGS) entry which is preliminary data.</text>
</comment>
<evidence type="ECO:0000259" key="1">
    <source>
        <dbReference type="Pfam" id="PF01814"/>
    </source>
</evidence>
<dbReference type="Pfam" id="PF01814">
    <property type="entry name" value="Hemerythrin"/>
    <property type="match status" value="1"/>
</dbReference>
<dbReference type="Proteomes" id="UP000013047">
    <property type="component" value="Unassembled WGS sequence"/>
</dbReference>
<dbReference type="AlphaFoldDB" id="N6YP71"/>
<evidence type="ECO:0000313" key="2">
    <source>
        <dbReference type="EMBL" id="ENO96096.1"/>
    </source>
</evidence>